<evidence type="ECO:0000256" key="2">
    <source>
        <dbReference type="SAM" id="Phobius"/>
    </source>
</evidence>
<dbReference type="RefSeq" id="WP_156609503.1">
    <property type="nucleotide sequence ID" value="NZ_WPCU01000005.1"/>
</dbReference>
<gene>
    <name evidence="3" type="ORF">GC722_08440</name>
</gene>
<accession>A0A6A9V0W2</accession>
<protein>
    <submittedName>
        <fullName evidence="3">Uncharacterized protein</fullName>
    </submittedName>
</protein>
<sequence>MSIDASGLAPADAGQTAVLAGRARRLLVGGMLGAHALALPVVVGAAVLDGARGAVSALSGLALVVVFQVLGQATQIRFAGADPRVLMRASLVSYALRTAGLGLLLLGWVNLPAESVARINPTAVAVAAAAAVLGWMLNLVRTYSKLRIPVYDEPVAPAPGAGARPSGSVYDDASEITPGGRSGA</sequence>
<reference evidence="3 4" key="1">
    <citation type="submission" date="2019-12" db="EMBL/GenBank/DDBJ databases">
        <title>Auraticoccus cholistani sp. nov., an actinomycete isolated from soil of Cholistan desert.</title>
        <authorList>
            <person name="Cheema M.T."/>
        </authorList>
    </citation>
    <scope>NUCLEOTIDE SEQUENCE [LARGE SCALE GENOMIC DNA]</scope>
    <source>
        <strain evidence="3 4">F435</strain>
    </source>
</reference>
<feature type="compositionally biased region" description="Low complexity" evidence="1">
    <location>
        <begin position="158"/>
        <end position="169"/>
    </location>
</feature>
<keyword evidence="4" id="KW-1185">Reference proteome</keyword>
<feature type="transmembrane region" description="Helical" evidence="2">
    <location>
        <begin position="54"/>
        <end position="73"/>
    </location>
</feature>
<feature type="region of interest" description="Disordered" evidence="1">
    <location>
        <begin position="158"/>
        <end position="184"/>
    </location>
</feature>
<keyword evidence="2" id="KW-0472">Membrane</keyword>
<organism evidence="3 4">
    <name type="scientific">Auraticoccus cholistanensis</name>
    <dbReference type="NCBI Taxonomy" id="2656650"/>
    <lineage>
        <taxon>Bacteria</taxon>
        <taxon>Bacillati</taxon>
        <taxon>Actinomycetota</taxon>
        <taxon>Actinomycetes</taxon>
        <taxon>Propionibacteriales</taxon>
        <taxon>Propionibacteriaceae</taxon>
        <taxon>Auraticoccus</taxon>
    </lineage>
</organism>
<dbReference type="Proteomes" id="UP000435304">
    <property type="component" value="Unassembled WGS sequence"/>
</dbReference>
<keyword evidence="2" id="KW-1133">Transmembrane helix</keyword>
<comment type="caution">
    <text evidence="3">The sequence shown here is derived from an EMBL/GenBank/DDBJ whole genome shotgun (WGS) entry which is preliminary data.</text>
</comment>
<dbReference type="AlphaFoldDB" id="A0A6A9V0W2"/>
<dbReference type="EMBL" id="WPCU01000005">
    <property type="protein sequence ID" value="MVA76050.1"/>
    <property type="molecule type" value="Genomic_DNA"/>
</dbReference>
<proteinExistence type="predicted"/>
<feature type="transmembrane region" description="Helical" evidence="2">
    <location>
        <begin position="121"/>
        <end position="140"/>
    </location>
</feature>
<evidence type="ECO:0000256" key="1">
    <source>
        <dbReference type="SAM" id="MobiDB-lite"/>
    </source>
</evidence>
<feature type="transmembrane region" description="Helical" evidence="2">
    <location>
        <begin position="85"/>
        <end position="109"/>
    </location>
</feature>
<name>A0A6A9V0W2_9ACTN</name>
<evidence type="ECO:0000313" key="4">
    <source>
        <dbReference type="Proteomes" id="UP000435304"/>
    </source>
</evidence>
<evidence type="ECO:0000313" key="3">
    <source>
        <dbReference type="EMBL" id="MVA76050.1"/>
    </source>
</evidence>
<feature type="transmembrane region" description="Helical" evidence="2">
    <location>
        <begin position="26"/>
        <end position="48"/>
    </location>
</feature>
<keyword evidence="2" id="KW-0812">Transmembrane</keyword>